<dbReference type="SUPFAM" id="SSF48452">
    <property type="entry name" value="TPR-like"/>
    <property type="match status" value="1"/>
</dbReference>
<evidence type="ECO:0000313" key="2">
    <source>
        <dbReference type="EMBL" id="KAF9999021.1"/>
    </source>
</evidence>
<dbReference type="Gene3D" id="1.25.40.10">
    <property type="entry name" value="Tetratricopeptide repeat domain"/>
    <property type="match status" value="1"/>
</dbReference>
<dbReference type="EMBL" id="JAAAHW010000787">
    <property type="protein sequence ID" value="KAF9999021.1"/>
    <property type="molecule type" value="Genomic_DNA"/>
</dbReference>
<reference evidence="2" key="1">
    <citation type="journal article" date="2020" name="Fungal Divers.">
        <title>Resolving the Mortierellaceae phylogeny through synthesis of multi-gene phylogenetics and phylogenomics.</title>
        <authorList>
            <person name="Vandepol N."/>
            <person name="Liber J."/>
            <person name="Desiro A."/>
            <person name="Na H."/>
            <person name="Kennedy M."/>
            <person name="Barry K."/>
            <person name="Grigoriev I.V."/>
            <person name="Miller A.N."/>
            <person name="O'Donnell K."/>
            <person name="Stajich J.E."/>
            <person name="Bonito G."/>
        </authorList>
    </citation>
    <scope>NUCLEOTIDE SEQUENCE</scope>
    <source>
        <strain evidence="2">MES-2147</strain>
    </source>
</reference>
<gene>
    <name evidence="2" type="ORF">BGZ65_005556</name>
</gene>
<accession>A0A9P6ST34</accession>
<feature type="non-terminal residue" evidence="2">
    <location>
        <position position="273"/>
    </location>
</feature>
<evidence type="ECO:0000313" key="3">
    <source>
        <dbReference type="Proteomes" id="UP000749646"/>
    </source>
</evidence>
<feature type="region of interest" description="Disordered" evidence="1">
    <location>
        <begin position="185"/>
        <end position="246"/>
    </location>
</feature>
<dbReference type="OrthoDB" id="360390at2759"/>
<protein>
    <recommendedName>
        <fullName evidence="4">RRM domain-containing protein</fullName>
    </recommendedName>
</protein>
<name>A0A9P6ST34_9FUNG</name>
<sequence length="273" mass="31092">MYHKPEKESDVVLDSALSDVTLLSNPQELSKVLLANCSRQFWRAGEDKNQHARVREVFEHAVTVMKGVGGDPYFKLERFWIDLESRTLGDLDKARSLWKRLDNPRNVRKVFIRASNVALFMDWPERLFDAWLMFERECGDSSTYKDALARSREVMESVEAVRAQNVLQAEAAHTEVVAYESTHLTAEVDPTSEKPLAPETATPKEVSKKRKHDTQGHDHGSKIAKTDKGAKQTEEDGLVTPLNVSAGRHEDTCFVANFPPHMTEKRLKELFQE</sequence>
<evidence type="ECO:0000256" key="1">
    <source>
        <dbReference type="SAM" id="MobiDB-lite"/>
    </source>
</evidence>
<keyword evidence="3" id="KW-1185">Reference proteome</keyword>
<dbReference type="InterPro" id="IPR011990">
    <property type="entry name" value="TPR-like_helical_dom_sf"/>
</dbReference>
<organism evidence="2 3">
    <name type="scientific">Modicella reniformis</name>
    <dbReference type="NCBI Taxonomy" id="1440133"/>
    <lineage>
        <taxon>Eukaryota</taxon>
        <taxon>Fungi</taxon>
        <taxon>Fungi incertae sedis</taxon>
        <taxon>Mucoromycota</taxon>
        <taxon>Mortierellomycotina</taxon>
        <taxon>Mortierellomycetes</taxon>
        <taxon>Mortierellales</taxon>
        <taxon>Mortierellaceae</taxon>
        <taxon>Modicella</taxon>
    </lineage>
</organism>
<proteinExistence type="predicted"/>
<dbReference type="Proteomes" id="UP000749646">
    <property type="component" value="Unassembled WGS sequence"/>
</dbReference>
<comment type="caution">
    <text evidence="2">The sequence shown here is derived from an EMBL/GenBank/DDBJ whole genome shotgun (WGS) entry which is preliminary data.</text>
</comment>
<feature type="compositionally biased region" description="Basic and acidic residues" evidence="1">
    <location>
        <begin position="213"/>
        <end position="234"/>
    </location>
</feature>
<dbReference type="AlphaFoldDB" id="A0A9P6ST34"/>
<evidence type="ECO:0008006" key="4">
    <source>
        <dbReference type="Google" id="ProtNLM"/>
    </source>
</evidence>